<dbReference type="InterPro" id="IPR012429">
    <property type="entry name" value="HGSNAT_cat"/>
</dbReference>
<accession>A0A233RDU2</accession>
<feature type="transmembrane region" description="Helical" evidence="1">
    <location>
        <begin position="264"/>
        <end position="283"/>
    </location>
</feature>
<protein>
    <recommendedName>
        <fullName evidence="2">Heparan-alpha-glucosaminide N-acetyltransferase catalytic domain-containing protein</fullName>
    </recommendedName>
</protein>
<dbReference type="Proteomes" id="UP000242757">
    <property type="component" value="Unassembled WGS sequence"/>
</dbReference>
<feature type="transmembrane region" description="Helical" evidence="1">
    <location>
        <begin position="20"/>
        <end position="39"/>
    </location>
</feature>
<feature type="transmembrane region" description="Helical" evidence="1">
    <location>
        <begin position="295"/>
        <end position="318"/>
    </location>
</feature>
<dbReference type="AlphaFoldDB" id="A0A233RDU2"/>
<evidence type="ECO:0000259" key="2">
    <source>
        <dbReference type="Pfam" id="PF07786"/>
    </source>
</evidence>
<dbReference type="Pfam" id="PF07786">
    <property type="entry name" value="HGSNAT_cat"/>
    <property type="match status" value="1"/>
</dbReference>
<feature type="transmembrane region" description="Helical" evidence="1">
    <location>
        <begin position="330"/>
        <end position="349"/>
    </location>
</feature>
<dbReference type="OrthoDB" id="2521581at2"/>
<feature type="transmembrane region" description="Helical" evidence="1">
    <location>
        <begin position="129"/>
        <end position="148"/>
    </location>
</feature>
<feature type="transmembrane region" description="Helical" evidence="1">
    <location>
        <begin position="59"/>
        <end position="76"/>
    </location>
</feature>
<keyword evidence="4" id="KW-1185">Reference proteome</keyword>
<evidence type="ECO:0000256" key="1">
    <source>
        <dbReference type="SAM" id="Phobius"/>
    </source>
</evidence>
<organism evidence="3 4">
    <name type="scientific">Oceanimonas doudoroffii</name>
    <dbReference type="NCBI Taxonomy" id="84158"/>
    <lineage>
        <taxon>Bacteria</taxon>
        <taxon>Pseudomonadati</taxon>
        <taxon>Pseudomonadota</taxon>
        <taxon>Gammaproteobacteria</taxon>
        <taxon>Aeromonadales</taxon>
        <taxon>Aeromonadaceae</taxon>
        <taxon>Oceanimonas</taxon>
    </lineage>
</organism>
<gene>
    <name evidence="3" type="ORF">B6S08_11360</name>
</gene>
<name>A0A233RDU2_9GAMM</name>
<feature type="transmembrane region" description="Helical" evidence="1">
    <location>
        <begin position="157"/>
        <end position="176"/>
    </location>
</feature>
<keyword evidence="1" id="KW-0472">Membrane</keyword>
<evidence type="ECO:0000313" key="4">
    <source>
        <dbReference type="Proteomes" id="UP000242757"/>
    </source>
</evidence>
<feature type="transmembrane region" description="Helical" evidence="1">
    <location>
        <begin position="196"/>
        <end position="218"/>
    </location>
</feature>
<keyword evidence="1" id="KW-0812">Transmembrane</keyword>
<sequence>MNFERTSLPTQAARMASLDLARGLAVLFMILIHVLDFYGRPEVRDTPLGRVVQFLGSPPAAPIFVFIMGIFIVWSGRQSLASGLARAAWLFALGYLLNLARGALPMWLSLQMGLVTDEQLGGYTPLSELLIVDILQFAGLALAICVVLKHYLADPRCWMAAGVLVICASPALWDISSDWPVLNEGLQLLWGNKEQGAMFPLFPWLAFPLFGMAFGHWLRQSDNHHRFFRRTLWAGLLCMAAGTALLLVDRDLHYGYYLRSGPGGMLWLTGFVMAWLWLCHWLAEKVGSRPGLGLLLFWSRNVTSIYVLQWLVIGWGLMLVGSRQLDFTDTLVAMVVVLLLSDSATRAWLRLRRRPRHARVMKPAADASAEQN</sequence>
<feature type="domain" description="Heparan-alpha-glucosaminide N-acetyltransferase catalytic" evidence="2">
    <location>
        <begin position="14"/>
        <end position="227"/>
    </location>
</feature>
<feature type="transmembrane region" description="Helical" evidence="1">
    <location>
        <begin position="230"/>
        <end position="248"/>
    </location>
</feature>
<evidence type="ECO:0000313" key="3">
    <source>
        <dbReference type="EMBL" id="OXY81564.1"/>
    </source>
</evidence>
<reference evidence="3 4" key="1">
    <citation type="submission" date="2017-08" db="EMBL/GenBank/DDBJ databases">
        <title>A Genome Sequence of Oceanimonas doudoroffii ATCC 27123T.</title>
        <authorList>
            <person name="Brennan M.A."/>
            <person name="Maclea K.S."/>
            <person name="Mcclelland W.D."/>
            <person name="Trachtenberg A.M."/>
        </authorList>
    </citation>
    <scope>NUCLEOTIDE SEQUENCE [LARGE SCALE GENOMIC DNA]</scope>
    <source>
        <strain evidence="3 4">ATCC 27123</strain>
    </source>
</reference>
<dbReference type="EMBL" id="NBIM01000003">
    <property type="protein sequence ID" value="OXY81564.1"/>
    <property type="molecule type" value="Genomic_DNA"/>
</dbReference>
<keyword evidence="1" id="KW-1133">Transmembrane helix</keyword>
<proteinExistence type="predicted"/>
<feature type="transmembrane region" description="Helical" evidence="1">
    <location>
        <begin position="88"/>
        <end position="109"/>
    </location>
</feature>
<comment type="caution">
    <text evidence="3">The sequence shown here is derived from an EMBL/GenBank/DDBJ whole genome shotgun (WGS) entry which is preliminary data.</text>
</comment>